<gene>
    <name evidence="2" type="ordered locus">Cyan7425_1937</name>
</gene>
<dbReference type="Pfam" id="PF00561">
    <property type="entry name" value="Abhydrolase_1"/>
    <property type="match status" value="1"/>
</dbReference>
<keyword evidence="2" id="KW-0378">Hydrolase</keyword>
<dbReference type="AlphaFoldDB" id="B8HT76"/>
<name>B8HT76_CYAP4</name>
<dbReference type="Gene3D" id="3.40.50.1820">
    <property type="entry name" value="alpha/beta hydrolase"/>
    <property type="match status" value="1"/>
</dbReference>
<dbReference type="KEGG" id="cyn:Cyan7425_1937"/>
<evidence type="ECO:0000313" key="2">
    <source>
        <dbReference type="EMBL" id="ACL44302.1"/>
    </source>
</evidence>
<dbReference type="InterPro" id="IPR000639">
    <property type="entry name" value="Epox_hydrolase-like"/>
</dbReference>
<accession>B8HT76</accession>
<feature type="domain" description="AB hydrolase-1" evidence="1">
    <location>
        <begin position="54"/>
        <end position="286"/>
    </location>
</feature>
<dbReference type="PANTHER" id="PTHR43689:SF8">
    <property type="entry name" value="ALPHA_BETA-HYDROLASES SUPERFAMILY PROTEIN"/>
    <property type="match status" value="1"/>
</dbReference>
<proteinExistence type="predicted"/>
<dbReference type="InterPro" id="IPR000073">
    <property type="entry name" value="AB_hydrolase_1"/>
</dbReference>
<protein>
    <submittedName>
        <fullName evidence="2">Alpha/beta hydrolase fold protein</fullName>
    </submittedName>
</protein>
<sequence length="299" mass="33016">MMPSPSLSTAQIERLTESGSIALAQSIQFQPISTPLTATAITTSYIRRGDGQTPLLLLPGFDSSILEFRRLWPLLTAVRETWAMDLLGFGFTERPLQAPFSPLAIKTHLYHFWQQMIDRPVVLVGASMGGAAAIDFALTYPDCVQQLVLIDSAGLAVGSPLAKYALLLPGFGYLATEFLRSPRVRQQISRNAYFDPALASEDAQVCAALHLECPGWREALVYFTQSGGYGSFAQQLAHLQAPTLILWGRNDRILGTADAARFEQIIPDSKLIWMEQCGHVPHLEKPQIVAEQIFNWLDS</sequence>
<dbReference type="InterPro" id="IPR029058">
    <property type="entry name" value="AB_hydrolase_fold"/>
</dbReference>
<organism evidence="2">
    <name type="scientific">Cyanothece sp. (strain PCC 7425 / ATCC 29141)</name>
    <dbReference type="NCBI Taxonomy" id="395961"/>
    <lineage>
        <taxon>Bacteria</taxon>
        <taxon>Bacillati</taxon>
        <taxon>Cyanobacteriota</taxon>
        <taxon>Cyanophyceae</taxon>
        <taxon>Gomontiellales</taxon>
        <taxon>Cyanothecaceae</taxon>
        <taxon>Cyanothece</taxon>
    </lineage>
</organism>
<dbReference type="EMBL" id="CP001344">
    <property type="protein sequence ID" value="ACL44302.1"/>
    <property type="molecule type" value="Genomic_DNA"/>
</dbReference>
<dbReference type="PRINTS" id="PR00111">
    <property type="entry name" value="ABHYDROLASE"/>
</dbReference>
<dbReference type="SUPFAM" id="SSF53474">
    <property type="entry name" value="alpha/beta-Hydrolases"/>
    <property type="match status" value="1"/>
</dbReference>
<dbReference type="HOGENOM" id="CLU_020336_13_6_3"/>
<evidence type="ECO:0000259" key="1">
    <source>
        <dbReference type="Pfam" id="PF00561"/>
    </source>
</evidence>
<dbReference type="STRING" id="395961.Cyan7425_1937"/>
<dbReference type="eggNOG" id="COG2267">
    <property type="taxonomic scope" value="Bacteria"/>
</dbReference>
<dbReference type="OrthoDB" id="9780765at2"/>
<dbReference type="GO" id="GO:0016787">
    <property type="term" value="F:hydrolase activity"/>
    <property type="evidence" value="ECO:0007669"/>
    <property type="project" value="UniProtKB-KW"/>
</dbReference>
<reference evidence="2" key="1">
    <citation type="submission" date="2009-01" db="EMBL/GenBank/DDBJ databases">
        <title>Complete sequence of chromosome Cyanothece sp. PCC 7425.</title>
        <authorList>
            <consortium name="US DOE Joint Genome Institute"/>
            <person name="Lucas S."/>
            <person name="Copeland A."/>
            <person name="Lapidus A."/>
            <person name="Glavina del Rio T."/>
            <person name="Dalin E."/>
            <person name="Tice H."/>
            <person name="Bruce D."/>
            <person name="Goodwin L."/>
            <person name="Pitluck S."/>
            <person name="Sims D."/>
            <person name="Meineke L."/>
            <person name="Brettin T."/>
            <person name="Detter J.C."/>
            <person name="Han C."/>
            <person name="Larimer F."/>
            <person name="Land M."/>
            <person name="Hauser L."/>
            <person name="Kyrpides N."/>
            <person name="Ovchinnikova G."/>
            <person name="Liberton M."/>
            <person name="Stoeckel J."/>
            <person name="Banerjee A."/>
            <person name="Singh A."/>
            <person name="Page L."/>
            <person name="Sato H."/>
            <person name="Zhao L."/>
            <person name="Sherman L."/>
            <person name="Pakrasi H."/>
            <person name="Richardson P."/>
        </authorList>
    </citation>
    <scope>NUCLEOTIDE SEQUENCE</scope>
    <source>
        <strain evidence="2">PCC 7425</strain>
    </source>
</reference>
<dbReference type="PRINTS" id="PR00412">
    <property type="entry name" value="EPOXHYDRLASE"/>
</dbReference>
<dbReference type="PANTHER" id="PTHR43689">
    <property type="entry name" value="HYDROLASE"/>
    <property type="match status" value="1"/>
</dbReference>